<gene>
    <name evidence="1" type="ORF">NEZAVI_LOCUS15317</name>
</gene>
<dbReference type="Proteomes" id="UP001152798">
    <property type="component" value="Chromosome 7"/>
</dbReference>
<proteinExistence type="predicted"/>
<evidence type="ECO:0000313" key="1">
    <source>
        <dbReference type="EMBL" id="CAH1407640.1"/>
    </source>
</evidence>
<sequence>MIQAHDSTSPIIRVFSDNSGNYREIGDNSIRITIKHDVHNNTLHEPMCQEDNRNRSTEQAEVGLKDFQNCFGDIYPSPGVGSPSRLIQISISKVQSSSEITLGLAFSKIAPLPEGQPHNYSPGR</sequence>
<protein>
    <submittedName>
        <fullName evidence="1">Uncharacterized protein</fullName>
    </submittedName>
</protein>
<organism evidence="1 2">
    <name type="scientific">Nezara viridula</name>
    <name type="common">Southern green stink bug</name>
    <name type="synonym">Cimex viridulus</name>
    <dbReference type="NCBI Taxonomy" id="85310"/>
    <lineage>
        <taxon>Eukaryota</taxon>
        <taxon>Metazoa</taxon>
        <taxon>Ecdysozoa</taxon>
        <taxon>Arthropoda</taxon>
        <taxon>Hexapoda</taxon>
        <taxon>Insecta</taxon>
        <taxon>Pterygota</taxon>
        <taxon>Neoptera</taxon>
        <taxon>Paraneoptera</taxon>
        <taxon>Hemiptera</taxon>
        <taxon>Heteroptera</taxon>
        <taxon>Panheteroptera</taxon>
        <taxon>Pentatomomorpha</taxon>
        <taxon>Pentatomoidea</taxon>
        <taxon>Pentatomidae</taxon>
        <taxon>Pentatominae</taxon>
        <taxon>Nezara</taxon>
    </lineage>
</organism>
<keyword evidence="2" id="KW-1185">Reference proteome</keyword>
<reference evidence="1" key="1">
    <citation type="submission" date="2022-01" db="EMBL/GenBank/DDBJ databases">
        <authorList>
            <person name="King R."/>
        </authorList>
    </citation>
    <scope>NUCLEOTIDE SEQUENCE</scope>
</reference>
<evidence type="ECO:0000313" key="2">
    <source>
        <dbReference type="Proteomes" id="UP001152798"/>
    </source>
</evidence>
<accession>A0A9P0HSU5</accession>
<dbReference type="EMBL" id="OV725083">
    <property type="protein sequence ID" value="CAH1407640.1"/>
    <property type="molecule type" value="Genomic_DNA"/>
</dbReference>
<name>A0A9P0HSU5_NEZVI</name>
<dbReference type="AlphaFoldDB" id="A0A9P0HSU5"/>